<keyword evidence="2" id="KW-1185">Reference proteome</keyword>
<name>A0ACB9Z5B5_9PEZI</name>
<keyword evidence="1" id="KW-0378">Hydrolase</keyword>
<sequence length="634" mass="67543">MEFISMALFFCHISWAAFAAAEDIIRLELSSKPPPDISPPIDLAFAGFGIESSNLFSFTGAAEPNNFTLNLLNNLASYAGKPPHVRIGGNTQDYMIFDETQNNWTWTNNPSATGSGLFKPDSMLIGPRFFETANRLPKGTTVTWGLNLAYQQPDYIERITAMAEQVLSNCPNLNVTSFEIGNEPDLYLQNGFRTGQWGGQAYTQQWLDRASAIHAQVLEPRGDIPSSFFEAAATASTIGTDFQIADLVRFGIGQAAAATAANPALPYLSAWNQHDYYYYIGVSGYPVSLARLTQLRTTEDQFAAWLEQVNQAAQTPYPYALREMGVVGPIGLAGVTDTFGAALWTLNFLLYTAGAGVAAVGFHMTDNSNASAWQPVAMYGRPPHVRPLYYGIAAFDQVVGPMSSSSSCGGAAAQTEAQTQISQYRIAQYPPGYEDYVRAYAVYQQSQLASVAVVNGKTANSSTPQEEKGRVSVQLQLPASAAGQTVYLSYLTSAGADATANTTWNGLSFERSGDGTPTRVADDGYSGQQTVQVAGDGKASFSLRDSEAVVASLGRRVGSSNSSGSTSGTKEKEAVGSCAAQSPGVENPAQPPPSSTSTDNPHRAEATKLGDPTNNGSACLFQISVALVVGVLML</sequence>
<reference evidence="1 2" key="1">
    <citation type="journal article" date="2022" name="New Phytol.">
        <title>Ecological generalism drives hyperdiversity of secondary metabolite gene clusters in xylarialean endophytes.</title>
        <authorList>
            <person name="Franco M.E.E."/>
            <person name="Wisecaver J.H."/>
            <person name="Arnold A.E."/>
            <person name="Ju Y.M."/>
            <person name="Slot J.C."/>
            <person name="Ahrendt S."/>
            <person name="Moore L.P."/>
            <person name="Eastman K.E."/>
            <person name="Scott K."/>
            <person name="Konkel Z."/>
            <person name="Mondo S.J."/>
            <person name="Kuo A."/>
            <person name="Hayes R.D."/>
            <person name="Haridas S."/>
            <person name="Andreopoulos B."/>
            <person name="Riley R."/>
            <person name="LaButti K."/>
            <person name="Pangilinan J."/>
            <person name="Lipzen A."/>
            <person name="Amirebrahimi M."/>
            <person name="Yan J."/>
            <person name="Adam C."/>
            <person name="Keymanesh K."/>
            <person name="Ng V."/>
            <person name="Louie K."/>
            <person name="Northen T."/>
            <person name="Drula E."/>
            <person name="Henrissat B."/>
            <person name="Hsieh H.M."/>
            <person name="Youens-Clark K."/>
            <person name="Lutzoni F."/>
            <person name="Miadlikowska J."/>
            <person name="Eastwood D.C."/>
            <person name="Hamelin R.C."/>
            <person name="Grigoriev I.V."/>
            <person name="U'Ren J.M."/>
        </authorList>
    </citation>
    <scope>NUCLEOTIDE SEQUENCE [LARGE SCALE GENOMIC DNA]</scope>
    <source>
        <strain evidence="1 2">CBS 119005</strain>
    </source>
</reference>
<evidence type="ECO:0000313" key="1">
    <source>
        <dbReference type="EMBL" id="KAI4866949.1"/>
    </source>
</evidence>
<dbReference type="Proteomes" id="UP001497700">
    <property type="component" value="Unassembled WGS sequence"/>
</dbReference>
<proteinExistence type="predicted"/>
<accession>A0ACB9Z5B5</accession>
<gene>
    <name evidence="1" type="ORF">F4820DRAFT_457215</name>
</gene>
<organism evidence="1 2">
    <name type="scientific">Hypoxylon rubiginosum</name>
    <dbReference type="NCBI Taxonomy" id="110542"/>
    <lineage>
        <taxon>Eukaryota</taxon>
        <taxon>Fungi</taxon>
        <taxon>Dikarya</taxon>
        <taxon>Ascomycota</taxon>
        <taxon>Pezizomycotina</taxon>
        <taxon>Sordariomycetes</taxon>
        <taxon>Xylariomycetidae</taxon>
        <taxon>Xylariales</taxon>
        <taxon>Hypoxylaceae</taxon>
        <taxon>Hypoxylon</taxon>
    </lineage>
</organism>
<dbReference type="EMBL" id="MU393452">
    <property type="protein sequence ID" value="KAI4866949.1"/>
    <property type="molecule type" value="Genomic_DNA"/>
</dbReference>
<evidence type="ECO:0000313" key="2">
    <source>
        <dbReference type="Proteomes" id="UP001497700"/>
    </source>
</evidence>
<comment type="caution">
    <text evidence="1">The sequence shown here is derived from an EMBL/GenBank/DDBJ whole genome shotgun (WGS) entry which is preliminary data.</text>
</comment>
<protein>
    <submittedName>
        <fullName evidence="1">Glycoside hydrolase superfamily</fullName>
    </submittedName>
</protein>